<dbReference type="PANTHER" id="PTHR21063:SF4">
    <property type="entry name" value="CD48 ANTIGEN-RELATED"/>
    <property type="match status" value="1"/>
</dbReference>
<reference evidence="3" key="2">
    <citation type="submission" date="2025-08" db="UniProtKB">
        <authorList>
            <consortium name="Ensembl"/>
        </authorList>
    </citation>
    <scope>IDENTIFICATION</scope>
</reference>
<protein>
    <recommendedName>
        <fullName evidence="5">Ig-like domain-containing protein</fullName>
    </recommendedName>
</protein>
<feature type="chain" id="PRO_5035455902" description="Ig-like domain-containing protein" evidence="2">
    <location>
        <begin position="27"/>
        <end position="359"/>
    </location>
</feature>
<keyword evidence="1" id="KW-1133">Transmembrane helix</keyword>
<dbReference type="SUPFAM" id="SSF48726">
    <property type="entry name" value="Immunoglobulin"/>
    <property type="match status" value="1"/>
</dbReference>
<evidence type="ECO:0000313" key="3">
    <source>
        <dbReference type="Ensembl" id="ENSOMYP00000019113.2"/>
    </source>
</evidence>
<gene>
    <name evidence="3" type="primary">LOC110534350</name>
</gene>
<dbReference type="InterPro" id="IPR036179">
    <property type="entry name" value="Ig-like_dom_sf"/>
</dbReference>
<dbReference type="Gene3D" id="2.60.40.10">
    <property type="entry name" value="Immunoglobulins"/>
    <property type="match status" value="2"/>
</dbReference>
<organism evidence="3 4">
    <name type="scientific">Oncorhynchus mykiss</name>
    <name type="common">Rainbow trout</name>
    <name type="synonym">Salmo gairdneri</name>
    <dbReference type="NCBI Taxonomy" id="8022"/>
    <lineage>
        <taxon>Eukaryota</taxon>
        <taxon>Metazoa</taxon>
        <taxon>Chordata</taxon>
        <taxon>Craniata</taxon>
        <taxon>Vertebrata</taxon>
        <taxon>Euteleostomi</taxon>
        <taxon>Actinopterygii</taxon>
        <taxon>Neopterygii</taxon>
        <taxon>Teleostei</taxon>
        <taxon>Protacanthopterygii</taxon>
        <taxon>Salmoniformes</taxon>
        <taxon>Salmonidae</taxon>
        <taxon>Salmoninae</taxon>
        <taxon>Oncorhynchus</taxon>
    </lineage>
</organism>
<keyword evidence="1" id="KW-0812">Transmembrane</keyword>
<proteinExistence type="predicted"/>
<reference evidence="3" key="3">
    <citation type="submission" date="2025-09" db="UniProtKB">
        <authorList>
            <consortium name="Ensembl"/>
        </authorList>
    </citation>
    <scope>IDENTIFICATION</scope>
</reference>
<keyword evidence="2" id="KW-0732">Signal</keyword>
<reference evidence="3" key="1">
    <citation type="submission" date="2020-07" db="EMBL/GenBank/DDBJ databases">
        <title>A long reads based de novo assembly of the rainbow trout Arlee double haploid line genome.</title>
        <authorList>
            <person name="Gao G."/>
            <person name="Palti Y."/>
        </authorList>
    </citation>
    <scope>NUCLEOTIDE SEQUENCE [LARGE SCALE GENOMIC DNA]</scope>
</reference>
<dbReference type="GeneTree" id="ENSGT01030000234540"/>
<dbReference type="AlphaFoldDB" id="A0A8C7P8W0"/>
<evidence type="ECO:0000313" key="4">
    <source>
        <dbReference type="Proteomes" id="UP000694395"/>
    </source>
</evidence>
<keyword evidence="4" id="KW-1185">Reference proteome</keyword>
<dbReference type="Proteomes" id="UP000694395">
    <property type="component" value="Chromosome 10"/>
</dbReference>
<dbReference type="PANTHER" id="PTHR21063">
    <property type="entry name" value="LFA-3"/>
    <property type="match status" value="1"/>
</dbReference>
<accession>A0A8C7P8W0</accession>
<evidence type="ECO:0000256" key="1">
    <source>
        <dbReference type="SAM" id="Phobius"/>
    </source>
</evidence>
<feature type="signal peptide" evidence="2">
    <location>
        <begin position="1"/>
        <end position="26"/>
    </location>
</feature>
<sequence length="359" mass="40371">MNHLFRWRRLARLMFMLIYFLINVLCASQQTVQSETQQVKGIVGQSFSFQERVINSSNLLYGDLGSIANVYPGKRGKITLEKRFENRLHLNNVTRYFTLSDLQIDDAGVYTVENTDEGKKRKTFELTVYNVVSKPQVTECNSSSCSVVCSVDNEKEVTLTLYRGEEILNQTSSPDLTSDLSLHLEVEGKNYNSTYSCVASNPVSNETVLVPKCCSEDGHPNDADSGERTLGVLIIDVTCVLVASGLVGLAIYLRKRGNEHSQGRYLSFTCVSSLPKVKTCIAFKIIIFFTIKGSVLEKVGNVCLNPGCRSNKMSYLPHFLRLVRQCHYPRQLLEMLKKQKAHTLSDNDHLNSLAYLTPK</sequence>
<evidence type="ECO:0008006" key="5">
    <source>
        <dbReference type="Google" id="ProtNLM"/>
    </source>
</evidence>
<dbReference type="InterPro" id="IPR013783">
    <property type="entry name" value="Ig-like_fold"/>
</dbReference>
<feature type="transmembrane region" description="Helical" evidence="1">
    <location>
        <begin position="230"/>
        <end position="253"/>
    </location>
</feature>
<name>A0A8C7P8W0_ONCMY</name>
<dbReference type="Ensembl" id="ENSOMYT00000021000.2">
    <property type="protein sequence ID" value="ENSOMYP00000019113.2"/>
    <property type="gene ID" value="ENSOMYG00000060091.1"/>
</dbReference>
<keyword evidence="1" id="KW-0472">Membrane</keyword>
<evidence type="ECO:0000256" key="2">
    <source>
        <dbReference type="SAM" id="SignalP"/>
    </source>
</evidence>